<dbReference type="AlphaFoldDB" id="A0AAD8PNA1"/>
<sequence>MNDLVDKPRHHPPFSCRRSLRRTQWLASSLDSLLGQDTHFHPMGTWITSPSLKRMAFQTYNCRTSTQGSGSTDVYVKNPPHPQQISQRAQGVQASSPNNETADHHCSFLEFLLASASTSAPSTAAVDGHCPAGSGSGGGNSIPAAAGP</sequence>
<proteinExistence type="predicted"/>
<gene>
    <name evidence="2" type="ORF">LY79DRAFT_594003</name>
</gene>
<name>A0AAD8PNA1_9PEZI</name>
<protein>
    <submittedName>
        <fullName evidence="2">Uncharacterized protein</fullName>
    </submittedName>
</protein>
<dbReference type="EMBL" id="JAHLJV010000094">
    <property type="protein sequence ID" value="KAK1573316.1"/>
    <property type="molecule type" value="Genomic_DNA"/>
</dbReference>
<evidence type="ECO:0000256" key="1">
    <source>
        <dbReference type="SAM" id="MobiDB-lite"/>
    </source>
</evidence>
<feature type="compositionally biased region" description="Polar residues" evidence="1">
    <location>
        <begin position="83"/>
        <end position="100"/>
    </location>
</feature>
<dbReference type="Proteomes" id="UP001230504">
    <property type="component" value="Unassembled WGS sequence"/>
</dbReference>
<organism evidence="2 3">
    <name type="scientific">Colletotrichum navitas</name>
    <dbReference type="NCBI Taxonomy" id="681940"/>
    <lineage>
        <taxon>Eukaryota</taxon>
        <taxon>Fungi</taxon>
        <taxon>Dikarya</taxon>
        <taxon>Ascomycota</taxon>
        <taxon>Pezizomycotina</taxon>
        <taxon>Sordariomycetes</taxon>
        <taxon>Hypocreomycetidae</taxon>
        <taxon>Glomerellales</taxon>
        <taxon>Glomerellaceae</taxon>
        <taxon>Colletotrichum</taxon>
        <taxon>Colletotrichum graminicola species complex</taxon>
    </lineage>
</organism>
<dbReference type="GeneID" id="85445873"/>
<feature type="region of interest" description="Disordered" evidence="1">
    <location>
        <begin position="78"/>
        <end position="100"/>
    </location>
</feature>
<dbReference type="RefSeq" id="XP_060408957.1">
    <property type="nucleotide sequence ID" value="XM_060561633.1"/>
</dbReference>
<evidence type="ECO:0000313" key="2">
    <source>
        <dbReference type="EMBL" id="KAK1573316.1"/>
    </source>
</evidence>
<evidence type="ECO:0000313" key="3">
    <source>
        <dbReference type="Proteomes" id="UP001230504"/>
    </source>
</evidence>
<keyword evidence="3" id="KW-1185">Reference proteome</keyword>
<accession>A0AAD8PNA1</accession>
<comment type="caution">
    <text evidence="2">The sequence shown here is derived from an EMBL/GenBank/DDBJ whole genome shotgun (WGS) entry which is preliminary data.</text>
</comment>
<reference evidence="2" key="1">
    <citation type="submission" date="2021-06" db="EMBL/GenBank/DDBJ databases">
        <title>Comparative genomics, transcriptomics and evolutionary studies reveal genomic signatures of adaptation to plant cell wall in hemibiotrophic fungi.</title>
        <authorList>
            <consortium name="DOE Joint Genome Institute"/>
            <person name="Baroncelli R."/>
            <person name="Diaz J.F."/>
            <person name="Benocci T."/>
            <person name="Peng M."/>
            <person name="Battaglia E."/>
            <person name="Haridas S."/>
            <person name="Andreopoulos W."/>
            <person name="Labutti K."/>
            <person name="Pangilinan J."/>
            <person name="Floch G.L."/>
            <person name="Makela M.R."/>
            <person name="Henrissat B."/>
            <person name="Grigoriev I.V."/>
            <person name="Crouch J.A."/>
            <person name="De Vries R.P."/>
            <person name="Sukno S.A."/>
            <person name="Thon M.R."/>
        </authorList>
    </citation>
    <scope>NUCLEOTIDE SEQUENCE</scope>
    <source>
        <strain evidence="2">CBS 125086</strain>
    </source>
</reference>